<protein>
    <submittedName>
        <fullName evidence="1">Uncharacterized protein</fullName>
    </submittedName>
</protein>
<accession>A0A445CDZ4</accession>
<dbReference type="AlphaFoldDB" id="A0A445CDZ4"/>
<sequence>MNRLQAIICQKEQEEAQRMNEAIEANLAKIKANLDVWDSYRRQSISIEECGESTEERSMECVMQQVERMEIVDEEEVVESLGKVEQEVDSKFENTSTPSDVVDDLVEIVEPFSNELEFGVEEDNAQLPRHSMNDERLEEDDQEASSTNEECVEEVGGQGIEVEKACQEVEVVKEEHKGVKLARSLGPSLPKSLSNTTFKWVKFLSLSFTFSLEYGLLKTDGQLRALCGIKSKRELVNGWNCQSRFFMVGNSKSKYNGRYSSQLYGSRRIIWCPSENSMCLPPKWTCLDKLEYGCRNKIWDSGIYEDQFWESLACVELHQSLVPLILRF</sequence>
<comment type="caution">
    <text evidence="1">The sequence shown here is derived from an EMBL/GenBank/DDBJ whole genome shotgun (WGS) entry which is preliminary data.</text>
</comment>
<reference evidence="1 2" key="1">
    <citation type="submission" date="2019-01" db="EMBL/GenBank/DDBJ databases">
        <title>Sequencing of cultivated peanut Arachis hypogaea provides insights into genome evolution and oil improvement.</title>
        <authorList>
            <person name="Chen X."/>
        </authorList>
    </citation>
    <scope>NUCLEOTIDE SEQUENCE [LARGE SCALE GENOMIC DNA]</scope>
    <source>
        <strain evidence="2">cv. Fuhuasheng</strain>
        <tissue evidence="1">Leaves</tissue>
    </source>
</reference>
<organism evidence="1 2">
    <name type="scientific">Arachis hypogaea</name>
    <name type="common">Peanut</name>
    <dbReference type="NCBI Taxonomy" id="3818"/>
    <lineage>
        <taxon>Eukaryota</taxon>
        <taxon>Viridiplantae</taxon>
        <taxon>Streptophyta</taxon>
        <taxon>Embryophyta</taxon>
        <taxon>Tracheophyta</taxon>
        <taxon>Spermatophyta</taxon>
        <taxon>Magnoliopsida</taxon>
        <taxon>eudicotyledons</taxon>
        <taxon>Gunneridae</taxon>
        <taxon>Pentapetalae</taxon>
        <taxon>rosids</taxon>
        <taxon>fabids</taxon>
        <taxon>Fabales</taxon>
        <taxon>Fabaceae</taxon>
        <taxon>Papilionoideae</taxon>
        <taxon>50 kb inversion clade</taxon>
        <taxon>dalbergioids sensu lato</taxon>
        <taxon>Dalbergieae</taxon>
        <taxon>Pterocarpus clade</taxon>
        <taxon>Arachis</taxon>
    </lineage>
</organism>
<proteinExistence type="predicted"/>
<gene>
    <name evidence="1" type="ORF">Ahy_A07g035480</name>
</gene>
<keyword evidence="2" id="KW-1185">Reference proteome</keyword>
<name>A0A445CDZ4_ARAHY</name>
<evidence type="ECO:0000313" key="2">
    <source>
        <dbReference type="Proteomes" id="UP000289738"/>
    </source>
</evidence>
<evidence type="ECO:0000313" key="1">
    <source>
        <dbReference type="EMBL" id="RYR49160.1"/>
    </source>
</evidence>
<dbReference type="EMBL" id="SDMP01000007">
    <property type="protein sequence ID" value="RYR49160.1"/>
    <property type="molecule type" value="Genomic_DNA"/>
</dbReference>
<dbReference type="Proteomes" id="UP000289738">
    <property type="component" value="Chromosome A07"/>
</dbReference>